<dbReference type="PROSITE" id="PS50977">
    <property type="entry name" value="HTH_TETR_2"/>
    <property type="match status" value="1"/>
</dbReference>
<evidence type="ECO:0000256" key="1">
    <source>
        <dbReference type="ARBA" id="ARBA00023125"/>
    </source>
</evidence>
<feature type="DNA-binding region" description="H-T-H motif" evidence="2">
    <location>
        <begin position="36"/>
        <end position="55"/>
    </location>
</feature>
<keyword evidence="1 2" id="KW-0238">DNA-binding</keyword>
<dbReference type="InterPro" id="IPR050109">
    <property type="entry name" value="HTH-type_TetR-like_transc_reg"/>
</dbReference>
<dbReference type="PANTHER" id="PTHR30055:SF158">
    <property type="entry name" value="POSSIBLE TRANSCRIPTIONAL REGULATORY PROTEIN (PROBABLY TETR-FAMILY)"/>
    <property type="match status" value="1"/>
</dbReference>
<sequence length="197" mass="20550">MAGAAGTKGVPRAEREAQILDVAAAEISRVGYAGLSLAVVAAKAGVSKPLVYAYFDTKDGLYVACVRRAATTLGDAIDAADEGPATLELAERTLAGIFGALEPRPHDWHVVFDRSHPDEGPAADAARAARRRIAGQANRGVAAFLAGRGLTDPDDLSAFAAVWMGTVTALVGWWLRNPGETAEAMTARTRRLLAALA</sequence>
<dbReference type="Pfam" id="PF17918">
    <property type="entry name" value="TetR_C_15"/>
    <property type="match status" value="1"/>
</dbReference>
<dbReference type="SUPFAM" id="SSF46689">
    <property type="entry name" value="Homeodomain-like"/>
    <property type="match status" value="1"/>
</dbReference>
<proteinExistence type="predicted"/>
<dbReference type="Proteomes" id="UP001611415">
    <property type="component" value="Unassembled WGS sequence"/>
</dbReference>
<protein>
    <submittedName>
        <fullName evidence="4">TetR/AcrR family transcriptional regulator</fullName>
    </submittedName>
</protein>
<dbReference type="EMBL" id="JBIRYO010000032">
    <property type="protein sequence ID" value="MFI2478021.1"/>
    <property type="molecule type" value="Genomic_DNA"/>
</dbReference>
<accession>A0ABW7XA57</accession>
<evidence type="ECO:0000313" key="5">
    <source>
        <dbReference type="Proteomes" id="UP001611415"/>
    </source>
</evidence>
<dbReference type="InterPro" id="IPR023772">
    <property type="entry name" value="DNA-bd_HTH_TetR-type_CS"/>
</dbReference>
<dbReference type="PRINTS" id="PR00455">
    <property type="entry name" value="HTHTETR"/>
</dbReference>
<organism evidence="4 5">
    <name type="scientific">Nocardia xishanensis</name>
    <dbReference type="NCBI Taxonomy" id="238964"/>
    <lineage>
        <taxon>Bacteria</taxon>
        <taxon>Bacillati</taxon>
        <taxon>Actinomycetota</taxon>
        <taxon>Actinomycetes</taxon>
        <taxon>Mycobacteriales</taxon>
        <taxon>Nocardiaceae</taxon>
        <taxon>Nocardia</taxon>
    </lineage>
</organism>
<evidence type="ECO:0000313" key="4">
    <source>
        <dbReference type="EMBL" id="MFI2478021.1"/>
    </source>
</evidence>
<dbReference type="InterPro" id="IPR041669">
    <property type="entry name" value="TetR_C_15"/>
</dbReference>
<dbReference type="RefSeq" id="WP_357403872.1">
    <property type="nucleotide sequence ID" value="NZ_JBEYCD010000004.1"/>
</dbReference>
<reference evidence="4 5" key="1">
    <citation type="submission" date="2024-10" db="EMBL/GenBank/DDBJ databases">
        <title>The Natural Products Discovery Center: Release of the First 8490 Sequenced Strains for Exploring Actinobacteria Biosynthetic Diversity.</title>
        <authorList>
            <person name="Kalkreuter E."/>
            <person name="Kautsar S.A."/>
            <person name="Yang D."/>
            <person name="Bader C.D."/>
            <person name="Teijaro C.N."/>
            <person name="Fluegel L."/>
            <person name="Davis C.M."/>
            <person name="Simpson J.R."/>
            <person name="Lauterbach L."/>
            <person name="Steele A.D."/>
            <person name="Gui C."/>
            <person name="Meng S."/>
            <person name="Li G."/>
            <person name="Viehrig K."/>
            <person name="Ye F."/>
            <person name="Su P."/>
            <person name="Kiefer A.F."/>
            <person name="Nichols A."/>
            <person name="Cepeda A.J."/>
            <person name="Yan W."/>
            <person name="Fan B."/>
            <person name="Jiang Y."/>
            <person name="Adhikari A."/>
            <person name="Zheng C.-J."/>
            <person name="Schuster L."/>
            <person name="Cowan T.M."/>
            <person name="Smanski M.J."/>
            <person name="Chevrette M.G."/>
            <person name="De Carvalho L.P.S."/>
            <person name="Shen B."/>
        </authorList>
    </citation>
    <scope>NUCLEOTIDE SEQUENCE [LARGE SCALE GENOMIC DNA]</scope>
    <source>
        <strain evidence="4 5">NPDC019275</strain>
    </source>
</reference>
<gene>
    <name evidence="4" type="ORF">ACH49W_32055</name>
</gene>
<dbReference type="InterPro" id="IPR009057">
    <property type="entry name" value="Homeodomain-like_sf"/>
</dbReference>
<comment type="caution">
    <text evidence="4">The sequence shown here is derived from an EMBL/GenBank/DDBJ whole genome shotgun (WGS) entry which is preliminary data.</text>
</comment>
<dbReference type="InterPro" id="IPR001647">
    <property type="entry name" value="HTH_TetR"/>
</dbReference>
<dbReference type="PROSITE" id="PS01081">
    <property type="entry name" value="HTH_TETR_1"/>
    <property type="match status" value="1"/>
</dbReference>
<dbReference type="PANTHER" id="PTHR30055">
    <property type="entry name" value="HTH-TYPE TRANSCRIPTIONAL REGULATOR RUTR"/>
    <property type="match status" value="1"/>
</dbReference>
<evidence type="ECO:0000259" key="3">
    <source>
        <dbReference type="PROSITE" id="PS50977"/>
    </source>
</evidence>
<feature type="domain" description="HTH tetR-type" evidence="3">
    <location>
        <begin position="13"/>
        <end position="73"/>
    </location>
</feature>
<dbReference type="Gene3D" id="1.10.357.10">
    <property type="entry name" value="Tetracycline Repressor, domain 2"/>
    <property type="match status" value="1"/>
</dbReference>
<name>A0ABW7XA57_9NOCA</name>
<dbReference type="Pfam" id="PF00440">
    <property type="entry name" value="TetR_N"/>
    <property type="match status" value="1"/>
</dbReference>
<keyword evidence="5" id="KW-1185">Reference proteome</keyword>
<evidence type="ECO:0000256" key="2">
    <source>
        <dbReference type="PROSITE-ProRule" id="PRU00335"/>
    </source>
</evidence>